<dbReference type="Proteomes" id="UP001470230">
    <property type="component" value="Unassembled WGS sequence"/>
</dbReference>
<dbReference type="EMBL" id="JAPFFF010000012">
    <property type="protein sequence ID" value="KAK8875507.1"/>
    <property type="molecule type" value="Genomic_DNA"/>
</dbReference>
<name>A0ABR2JD79_9EUKA</name>
<dbReference type="InterPro" id="IPR036770">
    <property type="entry name" value="Ankyrin_rpt-contain_sf"/>
</dbReference>
<proteinExistence type="predicted"/>
<organism evidence="3 4">
    <name type="scientific">Tritrichomonas musculus</name>
    <dbReference type="NCBI Taxonomy" id="1915356"/>
    <lineage>
        <taxon>Eukaryota</taxon>
        <taxon>Metamonada</taxon>
        <taxon>Parabasalia</taxon>
        <taxon>Tritrichomonadida</taxon>
        <taxon>Tritrichomonadidae</taxon>
        <taxon>Tritrichomonas</taxon>
    </lineage>
</organism>
<dbReference type="InterPro" id="IPR002110">
    <property type="entry name" value="Ankyrin_rpt"/>
</dbReference>
<keyword evidence="2" id="KW-0040">ANK repeat</keyword>
<dbReference type="Pfam" id="PF12796">
    <property type="entry name" value="Ank_2"/>
    <property type="match status" value="1"/>
</dbReference>
<gene>
    <name evidence="3" type="ORF">M9Y10_005673</name>
</gene>
<dbReference type="SUPFAM" id="SSF48403">
    <property type="entry name" value="Ankyrin repeat"/>
    <property type="match status" value="4"/>
</dbReference>
<reference evidence="3 4" key="1">
    <citation type="submission" date="2024-04" db="EMBL/GenBank/DDBJ databases">
        <title>Tritrichomonas musculus Genome.</title>
        <authorList>
            <person name="Alves-Ferreira E."/>
            <person name="Grigg M."/>
            <person name="Lorenzi H."/>
            <person name="Galac M."/>
        </authorList>
    </citation>
    <scope>NUCLEOTIDE SEQUENCE [LARGE SCALE GENOMIC DNA]</scope>
    <source>
        <strain evidence="3 4">EAF2021</strain>
    </source>
</reference>
<comment type="caution">
    <text evidence="3">The sequence shown here is derived from an EMBL/GenBank/DDBJ whole genome shotgun (WGS) entry which is preliminary data.</text>
</comment>
<evidence type="ECO:0000313" key="3">
    <source>
        <dbReference type="EMBL" id="KAK8875507.1"/>
    </source>
</evidence>
<sequence>MIFYDLCGHISFIVESQPKKFLFSQDAINKKANSVNLLDQSFSFNFLDHMPKNFNITTNNRSFLFNADILSDTSPIIADFIQKNQSKLQYHLDIDDERNIFNKLELLYQGKSVIFEKEDYPTLSQIINSLKITAIPIDQLLNIDDFYILHDNNQISKQTGACFKISKDGFNHYLITTAPRTFTITTNKRDYNCNIFGILTSKIIRDFISKNPNSNHFYFDFLDENDEFLLITELFNFEVVEITFENIEIINKIVNDLQIECIINEIQKIGNEMEKFNETLDDQQEFVDSIEELFDWLYHIDQLTVEKVVFLIEQSIWIQTEENVKELSSFIILVINSDFKLHKYLLELIIELNKKADNNSNKLNILIHSIVDNLMLSFASTKCNCSFVYLLQKSGIIEMEEIKKKIVFYSNNNVDKFILRNIELWFLPEINEISQNFIFFRRFKELSLDELNFVSYFNKNIDSYIQMRDKGEPDDEITKAIRCDAIDCLRSLISSKIDDVNNFFIPFNIFENYVDFDQNKISYIDYAAAYGSIKCFKYLLLNHNMIGEATLSYAVYGGNIEIIRIVDQRFSSNKVHYGYFISYDYIYLSIIKHRNDVFNWIFEQKYLSNSFPDEYNNSLVYLSVLTGNAHALIQLVDNGFDFSRNPNCCYIFCQAASRRGFYRMNKLLLLLMNVNLRISKRDEMKYYDEFFSYNTNAPFKIQPKEKEEDSFINALNQNSFLKMNNVISTLVRFDLNENPIDSIDSFYFESSVLLGNLSIFKLYEKLMNQNDLKNMFILSIENNHTSIISYFLNTIFKDDVQFNIYDIKKIVLSLIKSKNLELFKQIKNAFDKLNPNCFEEFEFYHEMLNCACLNNNIDAAKKIIDYILENIESDENEIRSKFTTSFMKAVFGGFSDICQYFFDKRIDLDFEIIFSDKKLFNSMNAEMIIFLYENVLFKYKRKLFMCVINEAIRKKNKKMIEFLFKNILPLGNNLIDAVNTHDIDIVNIVLKYNSKPSFINNFSSKEGTALHIAVLYNDIDIVKRLISLPGIDINKICYTYSTPLKIACDNNNSEIVDILIKEENIDVNVISNTGDSLLMNAIRRDDSVIAEMLIKHPKTNINNRNSNNQTALVLAVMLKQLNIIELLINDEKFDPEESLLDYSFFISSFISSQYLIASKLLDVNYFYFGEYSQIDCDFVNDTVLVKETILNNNDKIDLIINHSSFDKDKSHLSEALFCAIRNENIMIFKKLIKFANCNDDVFKSLPMIFSPQIKDNDQLIIDVFEINKKNGNFIDFSNLLQNRKSFFTSLLPNTKNINEIVNLLLENGADPNIPDQYGVYPLQHAININSKDFISTLISSNKIDFLTNIQIRNKKKEYVENLIDFDDQNNPKNAQTNDSKYKKYIHLVARADDSEILNLFLHNKSIDINATDDLGETPLMEACRCLKINNIKLLFSDDNLDYLHCNNKGEDALTIISKMYDVDDIKESPNDKNDYCMRIISLIK</sequence>
<keyword evidence="1" id="KW-0677">Repeat</keyword>
<keyword evidence="4" id="KW-1185">Reference proteome</keyword>
<accession>A0ABR2JD79</accession>
<dbReference type="Gene3D" id="1.25.40.20">
    <property type="entry name" value="Ankyrin repeat-containing domain"/>
    <property type="match status" value="4"/>
</dbReference>
<dbReference type="SMART" id="SM00248">
    <property type="entry name" value="ANK"/>
    <property type="match status" value="13"/>
</dbReference>
<evidence type="ECO:0008006" key="5">
    <source>
        <dbReference type="Google" id="ProtNLM"/>
    </source>
</evidence>
<evidence type="ECO:0000256" key="1">
    <source>
        <dbReference type="ARBA" id="ARBA00022737"/>
    </source>
</evidence>
<evidence type="ECO:0000313" key="4">
    <source>
        <dbReference type="Proteomes" id="UP001470230"/>
    </source>
</evidence>
<protein>
    <recommendedName>
        <fullName evidence="5">DUF3447 domain-containing protein</fullName>
    </recommendedName>
</protein>
<evidence type="ECO:0000256" key="2">
    <source>
        <dbReference type="ARBA" id="ARBA00023043"/>
    </source>
</evidence>
<dbReference type="PANTHER" id="PTHR24198">
    <property type="entry name" value="ANKYRIN REPEAT AND PROTEIN KINASE DOMAIN-CONTAINING PROTEIN"/>
    <property type="match status" value="1"/>
</dbReference>
<dbReference type="PANTHER" id="PTHR24198:SF165">
    <property type="entry name" value="ANKYRIN REPEAT-CONTAINING PROTEIN-RELATED"/>
    <property type="match status" value="1"/>
</dbReference>